<evidence type="ECO:0000313" key="2">
    <source>
        <dbReference type="EMBL" id="QKF07333.1"/>
    </source>
</evidence>
<dbReference type="PANTHER" id="PTHR34227:SF1">
    <property type="entry name" value="DIMETHYL SULFOXIDE REDUCTASE CHAPERONE-RELATED"/>
    <property type="match status" value="1"/>
</dbReference>
<keyword evidence="3" id="KW-1185">Reference proteome</keyword>
<dbReference type="Pfam" id="PF02613">
    <property type="entry name" value="Nitrate_red_del"/>
    <property type="match status" value="1"/>
</dbReference>
<dbReference type="InterPro" id="IPR036411">
    <property type="entry name" value="TorD-like_sf"/>
</dbReference>
<keyword evidence="1" id="KW-0143">Chaperone</keyword>
<dbReference type="SUPFAM" id="SSF89155">
    <property type="entry name" value="TorD-like"/>
    <property type="match status" value="1"/>
</dbReference>
<dbReference type="Proteomes" id="UP000503297">
    <property type="component" value="Chromosome"/>
</dbReference>
<dbReference type="Gene3D" id="1.10.3480.10">
    <property type="entry name" value="TorD-like"/>
    <property type="match status" value="1"/>
</dbReference>
<protein>
    <recommendedName>
        <fullName evidence="4">Chaperone TorD involved in molybdoenzyme TorA maturation</fullName>
    </recommendedName>
</protein>
<evidence type="ECO:0000256" key="1">
    <source>
        <dbReference type="ARBA" id="ARBA00023186"/>
    </source>
</evidence>
<organism evidence="2 3">
    <name type="scientific">Berryella wangjianweii</name>
    <dbReference type="NCBI Taxonomy" id="2734634"/>
    <lineage>
        <taxon>Bacteria</taxon>
        <taxon>Bacillati</taxon>
        <taxon>Actinomycetota</taxon>
        <taxon>Coriobacteriia</taxon>
        <taxon>Eggerthellales</taxon>
        <taxon>Eggerthellaceae</taxon>
        <taxon>Berryella</taxon>
    </lineage>
</organism>
<dbReference type="AlphaFoldDB" id="A0A6M8J410"/>
<dbReference type="PANTHER" id="PTHR34227">
    <property type="entry name" value="CHAPERONE PROTEIN YCDY"/>
    <property type="match status" value="1"/>
</dbReference>
<dbReference type="EMBL" id="CP053716">
    <property type="protein sequence ID" value="QKF07333.1"/>
    <property type="molecule type" value="Genomic_DNA"/>
</dbReference>
<proteinExistence type="predicted"/>
<dbReference type="InterPro" id="IPR050289">
    <property type="entry name" value="TorD/DmsD_chaperones"/>
</dbReference>
<evidence type="ECO:0008006" key="4">
    <source>
        <dbReference type="Google" id="ProtNLM"/>
    </source>
</evidence>
<dbReference type="RefSeq" id="WP_173164398.1">
    <property type="nucleotide sequence ID" value="NZ_CP053716.1"/>
</dbReference>
<reference evidence="3" key="1">
    <citation type="submission" date="2020-05" db="EMBL/GenBank/DDBJ databases">
        <title>Novel species in genus Nocardioides.</title>
        <authorList>
            <person name="Zhang G."/>
        </authorList>
    </citation>
    <scope>NUCLEOTIDE SEQUENCE [LARGE SCALE GENOMIC DNA]</scope>
    <source>
        <strain evidence="3">zg-1050</strain>
    </source>
</reference>
<dbReference type="KEGG" id="bwa:HLV38_03770"/>
<dbReference type="InterPro" id="IPR020945">
    <property type="entry name" value="DMSO/NO3_reduct_chaperone"/>
</dbReference>
<name>A0A6M8J410_9ACTN</name>
<gene>
    <name evidence="2" type="ORF">HLV38_03770</name>
</gene>
<sequence>MRGEPRDACRVLCAFSALLFDAAPDEGSLAALRTGTDLLREPPFSTVAPQAAPHLAQILEREDDALLDELRQDYAFLFYMVGMSGASPYESVYRTDDRTLCGPTTAQVEEAYARFGFEPPATEARPADHVATELAFLAHLLSEGGRTEGLAEGLAETEARRFAREHLTAFAFDVFTQVENVARTEFYRTAARLAADALHAVTRQLAANQPASAAASETDQGA</sequence>
<accession>A0A6M8J410</accession>
<evidence type="ECO:0000313" key="3">
    <source>
        <dbReference type="Proteomes" id="UP000503297"/>
    </source>
</evidence>